<evidence type="ECO:0000256" key="7">
    <source>
        <dbReference type="ARBA" id="ARBA00023154"/>
    </source>
</evidence>
<keyword evidence="4 11" id="KW-0963">Cytoplasm</keyword>
<evidence type="ECO:0000256" key="14">
    <source>
        <dbReference type="SAM" id="MobiDB-lite"/>
    </source>
</evidence>
<evidence type="ECO:0000256" key="4">
    <source>
        <dbReference type="ARBA" id="ARBA00022490"/>
    </source>
</evidence>
<keyword evidence="16" id="KW-1185">Reference proteome</keyword>
<dbReference type="HAMAP" id="MF_00418">
    <property type="entry name" value="DapA"/>
    <property type="match status" value="1"/>
</dbReference>
<dbReference type="CDD" id="cd00950">
    <property type="entry name" value="DHDPS"/>
    <property type="match status" value="1"/>
</dbReference>
<evidence type="ECO:0000256" key="9">
    <source>
        <dbReference type="ARBA" id="ARBA00023270"/>
    </source>
</evidence>
<protein>
    <recommendedName>
        <fullName evidence="3 11">4-hydroxy-tetrahydrodipicolinate synthase</fullName>
        <shortName evidence="11">HTPA synthase</shortName>
        <ecNumber evidence="3 11">4.3.3.7</ecNumber>
    </recommendedName>
</protein>
<keyword evidence="5 11" id="KW-0028">Amino-acid biosynthesis</keyword>
<comment type="pathway">
    <text evidence="2 11">Amino-acid biosynthesis; L-lysine biosynthesis via DAP pathway; (S)-tetrahydrodipicolinate from L-aspartate: step 3/4.</text>
</comment>
<dbReference type="InterPro" id="IPR020624">
    <property type="entry name" value="Schiff_base-form_aldolases_CS"/>
</dbReference>
<feature type="site" description="Part of a proton relay during catalysis" evidence="11">
    <location>
        <position position="109"/>
    </location>
</feature>
<dbReference type="GO" id="GO:0008840">
    <property type="term" value="F:4-hydroxy-tetrahydrodipicolinate synthase activity"/>
    <property type="evidence" value="ECO:0007669"/>
    <property type="project" value="UniProtKB-UniRule"/>
</dbReference>
<evidence type="ECO:0000256" key="10">
    <source>
        <dbReference type="ARBA" id="ARBA00047836"/>
    </source>
</evidence>
<keyword evidence="9 11" id="KW-0704">Schiff base</keyword>
<dbReference type="UniPathway" id="UPA00034">
    <property type="reaction ID" value="UER00017"/>
</dbReference>
<dbReference type="NCBIfam" id="TIGR00674">
    <property type="entry name" value="dapA"/>
    <property type="match status" value="1"/>
</dbReference>
<gene>
    <name evidence="11" type="primary">dapA</name>
    <name evidence="15" type="ordered locus">Mboo_1396</name>
</gene>
<dbReference type="PANTHER" id="PTHR12128:SF66">
    <property type="entry name" value="4-HYDROXY-2-OXOGLUTARATE ALDOLASE, MITOCHONDRIAL"/>
    <property type="match status" value="1"/>
</dbReference>
<comment type="similarity">
    <text evidence="11">Belongs to the DapA family.</text>
</comment>
<comment type="subunit">
    <text evidence="11">Homotetramer; dimer of dimers.</text>
</comment>
<accession>A7I853</accession>
<dbReference type="Pfam" id="PF00701">
    <property type="entry name" value="DHDPS"/>
    <property type="match status" value="1"/>
</dbReference>
<dbReference type="GeneID" id="5410958"/>
<feature type="site" description="Part of a proton relay during catalysis" evidence="11">
    <location>
        <position position="46"/>
    </location>
</feature>
<comment type="subcellular location">
    <subcellularLocation>
        <location evidence="11">Cytoplasm</location>
    </subcellularLocation>
</comment>
<reference evidence="16" key="1">
    <citation type="journal article" date="2015" name="Microbiology">
        <title>Genome of Methanoregula boonei 6A8 reveals adaptations to oligotrophic peatland environments.</title>
        <authorList>
            <person name="Braeuer S."/>
            <person name="Cadillo-Quiroz H."/>
            <person name="Kyrpides N."/>
            <person name="Woyke T."/>
            <person name="Goodwin L."/>
            <person name="Detter C."/>
            <person name="Podell S."/>
            <person name="Yavitt J.B."/>
            <person name="Zinder S.H."/>
        </authorList>
    </citation>
    <scope>NUCLEOTIDE SEQUENCE [LARGE SCALE GENOMIC DNA]</scope>
    <source>
        <strain evidence="16">DSM 21154 / JCM 14090 / 6A8</strain>
    </source>
</reference>
<evidence type="ECO:0000256" key="8">
    <source>
        <dbReference type="ARBA" id="ARBA00023239"/>
    </source>
</evidence>
<feature type="compositionally biased region" description="Basic and acidic residues" evidence="14">
    <location>
        <begin position="304"/>
        <end position="313"/>
    </location>
</feature>
<dbReference type="SMART" id="SM01130">
    <property type="entry name" value="DHDPS"/>
    <property type="match status" value="1"/>
</dbReference>
<dbReference type="STRING" id="456442.Mboo_1396"/>
<keyword evidence="7 11" id="KW-0457">Lysine biosynthesis</keyword>
<dbReference type="GO" id="GO:0005737">
    <property type="term" value="C:cytoplasm"/>
    <property type="evidence" value="ECO:0007669"/>
    <property type="project" value="UniProtKB-SubCell"/>
</dbReference>
<dbReference type="InterPro" id="IPR013785">
    <property type="entry name" value="Aldolase_TIM"/>
</dbReference>
<dbReference type="EC" id="4.3.3.7" evidence="3 11"/>
<evidence type="ECO:0000256" key="2">
    <source>
        <dbReference type="ARBA" id="ARBA00005120"/>
    </source>
</evidence>
<feature type="binding site" evidence="11 13">
    <location>
        <position position="205"/>
    </location>
    <ligand>
        <name>pyruvate</name>
        <dbReference type="ChEBI" id="CHEBI:15361"/>
    </ligand>
</feature>
<dbReference type="RefSeq" id="WP_012106947.1">
    <property type="nucleotide sequence ID" value="NC_009712.1"/>
</dbReference>
<feature type="active site" description="Proton donor/acceptor" evidence="11 12">
    <location>
        <position position="134"/>
    </location>
</feature>
<dbReference type="eggNOG" id="arCOG04172">
    <property type="taxonomic scope" value="Archaea"/>
</dbReference>
<dbReference type="PROSITE" id="PS00665">
    <property type="entry name" value="DHDPS_1"/>
    <property type="match status" value="1"/>
</dbReference>
<feature type="region of interest" description="Disordered" evidence="14">
    <location>
        <begin position="294"/>
        <end position="313"/>
    </location>
</feature>
<dbReference type="PROSITE" id="PS00666">
    <property type="entry name" value="DHDPS_2"/>
    <property type="match status" value="1"/>
</dbReference>
<dbReference type="KEGG" id="mbn:Mboo_1396"/>
<evidence type="ECO:0000256" key="1">
    <source>
        <dbReference type="ARBA" id="ARBA00003294"/>
    </source>
</evidence>
<evidence type="ECO:0000256" key="11">
    <source>
        <dbReference type="HAMAP-Rule" id="MF_00418"/>
    </source>
</evidence>
<evidence type="ECO:0000256" key="3">
    <source>
        <dbReference type="ARBA" id="ARBA00012086"/>
    </source>
</evidence>
<comment type="function">
    <text evidence="1 11">Catalyzes the condensation of (S)-aspartate-beta-semialdehyde [(S)-ASA] and pyruvate to 4-hydroxy-tetrahydrodipicolinate (HTPA).</text>
</comment>
<dbReference type="InterPro" id="IPR020625">
    <property type="entry name" value="Schiff_base-form_aldolases_AS"/>
</dbReference>
<dbReference type="AlphaFoldDB" id="A7I853"/>
<evidence type="ECO:0000256" key="12">
    <source>
        <dbReference type="PIRSR" id="PIRSR001365-1"/>
    </source>
</evidence>
<evidence type="ECO:0000256" key="5">
    <source>
        <dbReference type="ARBA" id="ARBA00022605"/>
    </source>
</evidence>
<evidence type="ECO:0000256" key="6">
    <source>
        <dbReference type="ARBA" id="ARBA00022915"/>
    </source>
</evidence>
<dbReference type="OrthoDB" id="33636at2157"/>
<dbReference type="InterPro" id="IPR002220">
    <property type="entry name" value="DapA-like"/>
</dbReference>
<comment type="caution">
    <text evidence="11">Was originally thought to be a dihydrodipicolinate synthase (DHDPS), catalyzing the condensation of (S)-aspartate-beta-semialdehyde [(S)-ASA] and pyruvate to dihydrodipicolinate (DHDP). However, it was shown in E.coli that the product of the enzymatic reaction is not dihydrodipicolinate but in fact (4S)-4-hydroxy-2,3,4,5-tetrahydro-(2S)-dipicolinic acid (HTPA), and that the consecutive dehydration reaction leading to DHDP is not spontaneous but catalyzed by DapB.</text>
</comment>
<dbReference type="PIRSF" id="PIRSF001365">
    <property type="entry name" value="DHDPS"/>
    <property type="match status" value="1"/>
</dbReference>
<keyword evidence="8 11" id="KW-0456">Lyase</keyword>
<name>A7I853_METB6</name>
<feature type="active site" description="Schiff-base intermediate with substrate" evidence="11 12">
    <location>
        <position position="162"/>
    </location>
</feature>
<evidence type="ECO:0000256" key="13">
    <source>
        <dbReference type="PIRSR" id="PIRSR001365-2"/>
    </source>
</evidence>
<dbReference type="EMBL" id="CP000780">
    <property type="protein sequence ID" value="ABS55914.1"/>
    <property type="molecule type" value="Genomic_DNA"/>
</dbReference>
<dbReference type="InterPro" id="IPR005263">
    <property type="entry name" value="DapA"/>
</dbReference>
<evidence type="ECO:0000313" key="15">
    <source>
        <dbReference type="EMBL" id="ABS55914.1"/>
    </source>
</evidence>
<feature type="binding site" evidence="11 13">
    <location>
        <position position="47"/>
    </location>
    <ligand>
        <name>pyruvate</name>
        <dbReference type="ChEBI" id="CHEBI:15361"/>
    </ligand>
</feature>
<comment type="catalytic activity">
    <reaction evidence="10 11">
        <text>L-aspartate 4-semialdehyde + pyruvate = (2S,4S)-4-hydroxy-2,3,4,5-tetrahydrodipicolinate + H2O + H(+)</text>
        <dbReference type="Rhea" id="RHEA:34171"/>
        <dbReference type="ChEBI" id="CHEBI:15361"/>
        <dbReference type="ChEBI" id="CHEBI:15377"/>
        <dbReference type="ChEBI" id="CHEBI:15378"/>
        <dbReference type="ChEBI" id="CHEBI:67139"/>
        <dbReference type="ChEBI" id="CHEBI:537519"/>
        <dbReference type="EC" id="4.3.3.7"/>
    </reaction>
</comment>
<dbReference type="PANTHER" id="PTHR12128">
    <property type="entry name" value="DIHYDRODIPICOLINATE SYNTHASE"/>
    <property type="match status" value="1"/>
</dbReference>
<dbReference type="PRINTS" id="PR00146">
    <property type="entry name" value="DHPICSNTHASE"/>
</dbReference>
<dbReference type="GO" id="GO:0009089">
    <property type="term" value="P:lysine biosynthetic process via diaminopimelate"/>
    <property type="evidence" value="ECO:0007669"/>
    <property type="project" value="UniProtKB-UniRule"/>
</dbReference>
<organism evidence="15 16">
    <name type="scientific">Methanoregula boonei (strain DSM 21154 / JCM 14090 / 6A8)</name>
    <dbReference type="NCBI Taxonomy" id="456442"/>
    <lineage>
        <taxon>Archaea</taxon>
        <taxon>Methanobacteriati</taxon>
        <taxon>Methanobacteriota</taxon>
        <taxon>Stenosarchaea group</taxon>
        <taxon>Methanomicrobia</taxon>
        <taxon>Methanomicrobiales</taxon>
        <taxon>Methanoregulaceae</taxon>
        <taxon>Methanoregula</taxon>
    </lineage>
</organism>
<sequence>MFEGVLPAIITPFRRNSATSLDIPGLERNISYLLSCGIHGIVPCGSTGESATLSFAEHEKVVSTTIDKVNGKVPVLAGTGSNNTAEAVILTKAAKDTGANGVLVISPYYNKPNRAGLIKHYTKLADLDIPVVIYNVPGRTGQNLEPDLIAELAKHPSIVGIKEASGNIGQVSRIIEMTQDEDFTVTSGDDNLTLPIMALGGKGVISVAANVDPTRMVALYEAAKKGNWDKALALHYALSPVFRAMFVDTNPIPVKKAVELMGMAGGPVRLPLDDLDEKKTADLKKILAAIPTAKTAAAQKNPAKKTEVKRSRR</sequence>
<dbReference type="GO" id="GO:0008675">
    <property type="term" value="F:2-dehydro-3-deoxy-phosphogluconate aldolase activity"/>
    <property type="evidence" value="ECO:0007669"/>
    <property type="project" value="UniProtKB-ARBA"/>
</dbReference>
<dbReference type="Proteomes" id="UP000002408">
    <property type="component" value="Chromosome"/>
</dbReference>
<evidence type="ECO:0000313" key="16">
    <source>
        <dbReference type="Proteomes" id="UP000002408"/>
    </source>
</evidence>
<keyword evidence="6 11" id="KW-0220">Diaminopimelate biosynthesis</keyword>
<dbReference type="Gene3D" id="3.20.20.70">
    <property type="entry name" value="Aldolase class I"/>
    <property type="match status" value="1"/>
</dbReference>
<dbReference type="SUPFAM" id="SSF51569">
    <property type="entry name" value="Aldolase"/>
    <property type="match status" value="1"/>
</dbReference>
<proteinExistence type="inferred from homology"/>
<dbReference type="HOGENOM" id="CLU_049343_7_0_2"/>
<dbReference type="GO" id="GO:0019877">
    <property type="term" value="P:diaminopimelate biosynthetic process"/>
    <property type="evidence" value="ECO:0007669"/>
    <property type="project" value="UniProtKB-UniRule"/>
</dbReference>